<feature type="compositionally biased region" description="Low complexity" evidence="2">
    <location>
        <begin position="1663"/>
        <end position="1674"/>
    </location>
</feature>
<dbReference type="InterPro" id="IPR001849">
    <property type="entry name" value="PH_domain"/>
</dbReference>
<feature type="region of interest" description="Disordered" evidence="2">
    <location>
        <begin position="450"/>
        <end position="754"/>
    </location>
</feature>
<feature type="compositionally biased region" description="Polar residues" evidence="2">
    <location>
        <begin position="134"/>
        <end position="143"/>
    </location>
</feature>
<feature type="domain" description="PH" evidence="3">
    <location>
        <begin position="1846"/>
        <end position="1957"/>
    </location>
</feature>
<feature type="region of interest" description="Disordered" evidence="2">
    <location>
        <begin position="127"/>
        <end position="185"/>
    </location>
</feature>
<dbReference type="GO" id="GO:0005739">
    <property type="term" value="C:mitochondrion"/>
    <property type="evidence" value="ECO:0007669"/>
    <property type="project" value="TreeGrafter"/>
</dbReference>
<feature type="region of interest" description="Disordered" evidence="2">
    <location>
        <begin position="1658"/>
        <end position="1821"/>
    </location>
</feature>
<dbReference type="GO" id="GO:0015631">
    <property type="term" value="F:tubulin binding"/>
    <property type="evidence" value="ECO:0007669"/>
    <property type="project" value="TreeGrafter"/>
</dbReference>
<dbReference type="OrthoDB" id="2149224at2759"/>
<dbReference type="SMART" id="SM00233">
    <property type="entry name" value="PH"/>
    <property type="match status" value="1"/>
</dbReference>
<accession>A0A3M2RJV8</accession>
<feature type="compositionally biased region" description="Low complexity" evidence="2">
    <location>
        <begin position="2024"/>
        <end position="2036"/>
    </location>
</feature>
<feature type="compositionally biased region" description="Low complexity" evidence="2">
    <location>
        <begin position="1701"/>
        <end position="1714"/>
    </location>
</feature>
<feature type="compositionally biased region" description="Low complexity" evidence="2">
    <location>
        <begin position="682"/>
        <end position="696"/>
    </location>
</feature>
<evidence type="ECO:0000256" key="2">
    <source>
        <dbReference type="SAM" id="MobiDB-lite"/>
    </source>
</evidence>
<dbReference type="SUPFAM" id="SSF50729">
    <property type="entry name" value="PH domain-like"/>
    <property type="match status" value="1"/>
</dbReference>
<feature type="coiled-coil region" evidence="1">
    <location>
        <begin position="204"/>
        <end position="266"/>
    </location>
</feature>
<sequence length="2153" mass="234483">MASSLASDKPSLPAPGAAQSDPFVASTPAPAHHRYSTFDHDLFIAGPAASPRSAKRALEAHLAETERRLEEAGKLGTALVSQRKALTEQLQEVDKLQAEGELNPELRQKLVDIEKEYNSLARESARAFLPKQRVPSNEANPSSPFAPESRGGRRSVSPSKFESQATGSPTKLSVPNRKIRNQPSNRVHDIEFAAEISTSLIAQVRNLQALLAERDEETKDLKADKSRLEIECEAFQQRVKTLDESENRYKEENWNLETKLQELSAQQKESADREKKLAQALNVIKTEKVTAQRELDEVKLHHARLIDQHAAAVKQHDTEIGAVKRNIAMAEGERAAMQRRIDDLTGQNQELARAFSTQRSRVMEREPNSRPSDDDFESAADHITPEHSPPQSPVKGTPRHAVLETETVKSSLHHAQRTIQSQRSLLHREKTEKLELRRIIQDLRDDLEKARTDATENKAHRRSRKPEPKEFKKPPRLLGSFRSSRQEVIADDGEWEDQHDVSPRGSLSHASPRPSVSPMSTSSHTILPSIESADNDDHFDTANEASESAFETANERATETEDFQTVNEQMSGSDGETETEGTTRGFGKMKKPPSLPSGLARHASRHSFHSTASTSADEDDFAYHLRTPTSTIGSQKSTRFRMNRGIFRRGSRQASQEPLYHRASRQASEEPLFHRISRQASEEPPFQSSPASFASSRGGTPQATGQSLFAELQDFDGSDDESLEPGTPSRRRARSGTPASFGRGPSPQPAVPPLPRVIMVDSASMTEPISILTSFDGAETPRMVTTGVMTEDEESIPASPISVVVVPRPTSLGSVVDHSEVRSVISWTHEDHLDSSRPISMSYSDAGAQHDPEMEEKLALFPAPPTMLPPILPPTLSMSSIASEDIEPREEVEVPPTPPALTFTPLSNQSIEPLPEPESPLPTLSFSSIKAEDLTPRAEPEVPAPDLSLSNIVAESLEPKAEPEAPLPDLSLTTIINEQVEPIAEPETPVPELSFTTIITEQVEPIAEPEAPVPDLSLTAIVTEHVEPIAEPETPPPELSLTSIVTEQVEPIAEPEVPLPDFSLATIMSQQLEPVAEPEVPLPELTMTTVMSEMVDPIAEPEVPPPALSLSVISTESVEPIAEPPVEPVMFIPPPPALSMSEIVGEHVEPIASKAPELAMSTIQGEHIEPIAQRSPDLGMSAIQGEHVEPVAEPEPVIPAVVIPPPPPAPELSFSTIQGEHVKPVAIKAPELAISTIKGESVEPIAEPVPEPIVPQLSISTIRGEDVEPVVQPMPELSLSTISREHVEPVAERAPELSLSTVSGQHVEPVAEPEPAIPDLTISTIKGEHVEPVVEPLPELSLSTISGQQVSPIAERAPELSLSSISGEHVEPIAEPVLEPVVLQLSISNIQGEHVEPIALPAPDLALSSISAQSIEPIKEPEKVVPPPSLNLSSIYAENCEPREEPQPTPVKLGYSDLSTQHVEPVFEPAPPLGLSAIASENVQPVLEPVPTPPTLVMSSIAAEGVEPISPVLETPKVPVFGFSSIESVETIPVSPRTPKRDGFILPRDMNSPFKERDVPETPKNKTGSPLGREIDQDSSPLIAEDETSQSPADTPEPETPDSQRPLREIPANFNGSPTRKALVPTSDQGAQTALTAEAIDAMFKARGQSVFGLDKSLSLASPGTPGTAGTTGTVRIRRSRDSFESPIRRGLEGDDVFDTSSIRRPGSSRSGRASLHDAPPLPANHRQVIEAARSGSSQGNQSNMGPPLWPASALKQRPSTPGQRPTSPLSARATLTPRVVRNGGGYGELGTHSPAKLTDASRKSSQSSFASELDSRFNMRPGDLGIDPSGFGPNTDPRMIQAITQTMIGEYLWKYTRKTGRGGMSENRHRRYFWVHPYTRTLYWSERDPSSAGKSELKAKSVPIEAVRVVTDDNPMPPGLHRKSLVIISPGRTIKFTCTTGQRHEIWFNALSYLLLRTNDDVQADTEDMAESFTREDVDEFNPQFGQRAVNGTRPGVPASLSSYNSRTTRNESPAVGVSMNIPTLTPKTPKTQPQRPNGTLSKLSGYWKGSQLSGTFSSRRGRGASAQNVNIYEASEAHDSAEDVREIIERQDREADRLENVRACCDGKHDVGTLHHHHHFSKRGRHGNNHTHSHQGMMASHTTMASLRSRA</sequence>
<feature type="coiled-coil region" evidence="1">
    <location>
        <begin position="327"/>
        <end position="354"/>
    </location>
</feature>
<feature type="compositionally biased region" description="Basic residues" evidence="2">
    <location>
        <begin position="2116"/>
        <end position="2135"/>
    </location>
</feature>
<feature type="compositionally biased region" description="Basic residues" evidence="2">
    <location>
        <begin position="638"/>
        <end position="651"/>
    </location>
</feature>
<feature type="region of interest" description="Disordered" evidence="2">
    <location>
        <begin position="2116"/>
        <end position="2153"/>
    </location>
</feature>
<evidence type="ECO:0000313" key="5">
    <source>
        <dbReference type="Proteomes" id="UP000277212"/>
    </source>
</evidence>
<dbReference type="PANTHER" id="PTHR28190:SF1">
    <property type="entry name" value="NUCLEAR MIGRATION PROTEIN NUM1"/>
    <property type="match status" value="1"/>
</dbReference>
<protein>
    <recommendedName>
        <fullName evidence="3">PH domain-containing protein</fullName>
    </recommendedName>
</protein>
<feature type="region of interest" description="Disordered" evidence="2">
    <location>
        <begin position="1987"/>
        <end position="2045"/>
    </location>
</feature>
<name>A0A3M2RJV8_9HYPO</name>
<feature type="compositionally biased region" description="Acidic residues" evidence="2">
    <location>
        <begin position="713"/>
        <end position="723"/>
    </location>
</feature>
<dbReference type="Pfam" id="PF12814">
    <property type="entry name" value="Mcp5_PH"/>
    <property type="match status" value="1"/>
</dbReference>
<feature type="compositionally biased region" description="Polar residues" evidence="2">
    <location>
        <begin position="156"/>
        <end position="173"/>
    </location>
</feature>
<dbReference type="GO" id="GO:0032065">
    <property type="term" value="P:maintenance of protein location in cell cortex"/>
    <property type="evidence" value="ECO:0007669"/>
    <property type="project" value="InterPro"/>
</dbReference>
<organism evidence="4 5">
    <name type="scientific">Fusarium kuroshium</name>
    <dbReference type="NCBI Taxonomy" id="2010991"/>
    <lineage>
        <taxon>Eukaryota</taxon>
        <taxon>Fungi</taxon>
        <taxon>Dikarya</taxon>
        <taxon>Ascomycota</taxon>
        <taxon>Pezizomycotina</taxon>
        <taxon>Sordariomycetes</taxon>
        <taxon>Hypocreomycetidae</taxon>
        <taxon>Hypocreales</taxon>
        <taxon>Nectriaceae</taxon>
        <taxon>Fusarium</taxon>
        <taxon>Fusarium solani species complex</taxon>
    </lineage>
</organism>
<feature type="region of interest" description="Disordered" evidence="2">
    <location>
        <begin position="355"/>
        <end position="398"/>
    </location>
</feature>
<comment type="caution">
    <text evidence="4">The sequence shown here is derived from an EMBL/GenBank/DDBJ whole genome shotgun (WGS) entry which is preliminary data.</text>
</comment>
<evidence type="ECO:0000313" key="4">
    <source>
        <dbReference type="EMBL" id="RMJ05185.1"/>
    </source>
</evidence>
<feature type="compositionally biased region" description="Polar residues" evidence="2">
    <location>
        <begin position="517"/>
        <end position="526"/>
    </location>
</feature>
<feature type="compositionally biased region" description="Basic and acidic residues" evidence="2">
    <location>
        <begin position="361"/>
        <end position="385"/>
    </location>
</feature>
<dbReference type="STRING" id="2010991.A0A3M2RJV8"/>
<evidence type="ECO:0000256" key="1">
    <source>
        <dbReference type="SAM" id="Coils"/>
    </source>
</evidence>
<dbReference type="PROSITE" id="PS50003">
    <property type="entry name" value="PH_DOMAIN"/>
    <property type="match status" value="1"/>
</dbReference>
<reference evidence="4 5" key="1">
    <citation type="submission" date="2017-06" db="EMBL/GenBank/DDBJ databases">
        <title>Comparative genomic analysis of Ambrosia Fusariam Clade fungi.</title>
        <authorList>
            <person name="Stajich J.E."/>
            <person name="Carrillo J."/>
            <person name="Kijimoto T."/>
            <person name="Eskalen A."/>
            <person name="O'Donnell K."/>
            <person name="Kasson M."/>
        </authorList>
    </citation>
    <scope>NUCLEOTIDE SEQUENCE [LARGE SCALE GENOMIC DNA]</scope>
    <source>
        <strain evidence="4">UCR3666</strain>
    </source>
</reference>
<feature type="compositionally biased region" description="Polar residues" evidence="2">
    <location>
        <begin position="697"/>
        <end position="707"/>
    </location>
</feature>
<dbReference type="InterPro" id="IPR024774">
    <property type="entry name" value="PH_dom-Mcp5-type"/>
</dbReference>
<keyword evidence="1" id="KW-0175">Coiled coil</keyword>
<evidence type="ECO:0000259" key="3">
    <source>
        <dbReference type="PROSITE" id="PS50003"/>
    </source>
</evidence>
<feature type="region of interest" description="Disordered" evidence="2">
    <location>
        <begin position="1"/>
        <end position="31"/>
    </location>
</feature>
<dbReference type="GO" id="GO:0005543">
    <property type="term" value="F:phospholipid binding"/>
    <property type="evidence" value="ECO:0007669"/>
    <property type="project" value="InterPro"/>
</dbReference>
<dbReference type="PANTHER" id="PTHR28190">
    <property type="entry name" value="NUCLEAR MIGRATION PROTEIN NUM1"/>
    <property type="match status" value="1"/>
</dbReference>
<feature type="compositionally biased region" description="Basic and acidic residues" evidence="2">
    <location>
        <begin position="1554"/>
        <end position="1564"/>
    </location>
</feature>
<feature type="coiled-coil region" evidence="1">
    <location>
        <begin position="55"/>
        <end position="123"/>
    </location>
</feature>
<gene>
    <name evidence="4" type="ORF">CDV36_014151</name>
</gene>
<feature type="compositionally biased region" description="Polar residues" evidence="2">
    <location>
        <begin position="2001"/>
        <end position="2013"/>
    </location>
</feature>
<feature type="compositionally biased region" description="Polar residues" evidence="2">
    <location>
        <begin position="2142"/>
        <end position="2153"/>
    </location>
</feature>
<dbReference type="InterPro" id="IPR053005">
    <property type="entry name" value="Nuclear_Pos-Cytoskel_Interact"/>
</dbReference>
<feature type="region of interest" description="Disordered" evidence="2">
    <location>
        <begin position="1533"/>
        <end position="1629"/>
    </location>
</feature>
<feature type="compositionally biased region" description="Low complexity" evidence="2">
    <location>
        <begin position="1735"/>
        <end position="1744"/>
    </location>
</feature>
<feature type="compositionally biased region" description="Low complexity" evidence="2">
    <location>
        <begin position="900"/>
        <end position="913"/>
    </location>
</feature>
<feature type="compositionally biased region" description="Polar residues" evidence="2">
    <location>
        <begin position="563"/>
        <end position="574"/>
    </location>
</feature>
<dbReference type="EMBL" id="NKUJ01000430">
    <property type="protein sequence ID" value="RMJ05185.1"/>
    <property type="molecule type" value="Genomic_DNA"/>
</dbReference>
<dbReference type="GO" id="GO:0005938">
    <property type="term" value="C:cell cortex"/>
    <property type="evidence" value="ECO:0007669"/>
    <property type="project" value="InterPro"/>
</dbReference>
<proteinExistence type="predicted"/>
<feature type="region of interest" description="Disordered" evidence="2">
    <location>
        <begin position="888"/>
        <end position="924"/>
    </location>
</feature>
<feature type="compositionally biased region" description="Polar residues" evidence="2">
    <location>
        <begin position="1758"/>
        <end position="1770"/>
    </location>
</feature>
<keyword evidence="5" id="KW-1185">Reference proteome</keyword>
<dbReference type="CDD" id="cd13365">
    <property type="entry name" value="PH_PLC_plant-like"/>
    <property type="match status" value="1"/>
</dbReference>
<dbReference type="GO" id="GO:0000226">
    <property type="term" value="P:microtubule cytoskeleton organization"/>
    <property type="evidence" value="ECO:0007669"/>
    <property type="project" value="TreeGrafter"/>
</dbReference>
<feature type="compositionally biased region" description="Polar residues" evidence="2">
    <location>
        <begin position="627"/>
        <end position="637"/>
    </location>
</feature>
<dbReference type="Proteomes" id="UP000277212">
    <property type="component" value="Unassembled WGS sequence"/>
</dbReference>
<feature type="compositionally biased region" description="Basic and acidic residues" evidence="2">
    <location>
        <begin position="1680"/>
        <end position="1693"/>
    </location>
</feature>